<feature type="signal peptide" evidence="2">
    <location>
        <begin position="1"/>
        <end position="23"/>
    </location>
</feature>
<evidence type="ECO:0000313" key="4">
    <source>
        <dbReference type="Proteomes" id="UP000215914"/>
    </source>
</evidence>
<feature type="region of interest" description="Disordered" evidence="1">
    <location>
        <begin position="319"/>
        <end position="364"/>
    </location>
</feature>
<dbReference type="Proteomes" id="UP000215914">
    <property type="component" value="Unassembled WGS sequence"/>
</dbReference>
<feature type="region of interest" description="Disordered" evidence="1">
    <location>
        <begin position="87"/>
        <end position="139"/>
    </location>
</feature>
<name>A0A9K3N5U3_HELAN</name>
<evidence type="ECO:0000256" key="1">
    <source>
        <dbReference type="SAM" id="MobiDB-lite"/>
    </source>
</evidence>
<keyword evidence="4" id="KW-1185">Reference proteome</keyword>
<organism evidence="3 4">
    <name type="scientific">Helianthus annuus</name>
    <name type="common">Common sunflower</name>
    <dbReference type="NCBI Taxonomy" id="4232"/>
    <lineage>
        <taxon>Eukaryota</taxon>
        <taxon>Viridiplantae</taxon>
        <taxon>Streptophyta</taxon>
        <taxon>Embryophyta</taxon>
        <taxon>Tracheophyta</taxon>
        <taxon>Spermatophyta</taxon>
        <taxon>Magnoliopsida</taxon>
        <taxon>eudicotyledons</taxon>
        <taxon>Gunneridae</taxon>
        <taxon>Pentapetalae</taxon>
        <taxon>asterids</taxon>
        <taxon>campanulids</taxon>
        <taxon>Asterales</taxon>
        <taxon>Asteraceae</taxon>
        <taxon>Asteroideae</taxon>
        <taxon>Heliantheae alliance</taxon>
        <taxon>Heliantheae</taxon>
        <taxon>Helianthus</taxon>
    </lineage>
</organism>
<dbReference type="Gramene" id="mRNA:HanXRQr2_Chr10g0460311">
    <property type="protein sequence ID" value="mRNA:HanXRQr2_Chr10g0460311"/>
    <property type="gene ID" value="HanXRQr2_Chr10g0460311"/>
</dbReference>
<feature type="chain" id="PRO_5039918853" evidence="2">
    <location>
        <begin position="24"/>
        <end position="364"/>
    </location>
</feature>
<dbReference type="AlphaFoldDB" id="A0A9K3N5U3"/>
<dbReference type="EMBL" id="MNCJ02000325">
    <property type="protein sequence ID" value="KAF5788104.1"/>
    <property type="molecule type" value="Genomic_DNA"/>
</dbReference>
<comment type="caution">
    <text evidence="3">The sequence shown here is derived from an EMBL/GenBank/DDBJ whole genome shotgun (WGS) entry which is preliminary data.</text>
</comment>
<proteinExistence type="predicted"/>
<evidence type="ECO:0000256" key="2">
    <source>
        <dbReference type="SAM" id="SignalP"/>
    </source>
</evidence>
<protein>
    <submittedName>
        <fullName evidence="3">Uncharacterized protein</fullName>
    </submittedName>
</protein>
<feature type="compositionally biased region" description="Low complexity" evidence="1">
    <location>
        <begin position="96"/>
        <end position="109"/>
    </location>
</feature>
<reference evidence="3" key="2">
    <citation type="submission" date="2020-06" db="EMBL/GenBank/DDBJ databases">
        <title>Helianthus annuus Genome sequencing and assembly Release 2.</title>
        <authorList>
            <person name="Gouzy J."/>
            <person name="Langlade N."/>
            <person name="Munos S."/>
        </authorList>
    </citation>
    <scope>NUCLEOTIDE SEQUENCE</scope>
    <source>
        <tissue evidence="3">Leaves</tissue>
    </source>
</reference>
<keyword evidence="2" id="KW-0732">Signal</keyword>
<accession>A0A9K3N5U3</accession>
<sequence length="364" mass="40120">MFPRTSRLLFFANILLFDPFAVNFKEVAPPTAESEKRIKTVYQLPASDMSFTTHIPSSSQYSSSEMSAPTKIPEVFDLDELDSYSDQVQIKKEPSPKATASSKPSNSKAIVIPKPSPATKPRSSSSRKRKEPDSPIISDTFPYENHGFIEASGFMTSFLNQVNILEPYPAAYTTYKYLSNPIPVLLFLQGLERLVHLYQESCGLNKTLESKLKKAEVTISDQGMIAAAKSRHYEEKFKAMTQEHQTALNKAALQAQADLDAAHAQHERDMVSYRESLKSSVVTSLLQARLKMAHKAKALGFECPSWDVNAWETKLRSLGGTSTKPAAEGSSKAVEKPTGAERDAEADPETDAAENTMNEEGAAS</sequence>
<reference evidence="3" key="1">
    <citation type="journal article" date="2017" name="Nature">
        <title>The sunflower genome provides insights into oil metabolism, flowering and Asterid evolution.</title>
        <authorList>
            <person name="Badouin H."/>
            <person name="Gouzy J."/>
            <person name="Grassa C.J."/>
            <person name="Murat F."/>
            <person name="Staton S.E."/>
            <person name="Cottret L."/>
            <person name="Lelandais-Briere C."/>
            <person name="Owens G.L."/>
            <person name="Carrere S."/>
            <person name="Mayjonade B."/>
            <person name="Legrand L."/>
            <person name="Gill N."/>
            <person name="Kane N.C."/>
            <person name="Bowers J.E."/>
            <person name="Hubner S."/>
            <person name="Bellec A."/>
            <person name="Berard A."/>
            <person name="Berges H."/>
            <person name="Blanchet N."/>
            <person name="Boniface M.C."/>
            <person name="Brunel D."/>
            <person name="Catrice O."/>
            <person name="Chaidir N."/>
            <person name="Claudel C."/>
            <person name="Donnadieu C."/>
            <person name="Faraut T."/>
            <person name="Fievet G."/>
            <person name="Helmstetter N."/>
            <person name="King M."/>
            <person name="Knapp S.J."/>
            <person name="Lai Z."/>
            <person name="Le Paslier M.C."/>
            <person name="Lippi Y."/>
            <person name="Lorenzon L."/>
            <person name="Mandel J.R."/>
            <person name="Marage G."/>
            <person name="Marchand G."/>
            <person name="Marquand E."/>
            <person name="Bret-Mestries E."/>
            <person name="Morien E."/>
            <person name="Nambeesan S."/>
            <person name="Nguyen T."/>
            <person name="Pegot-Espagnet P."/>
            <person name="Pouilly N."/>
            <person name="Raftis F."/>
            <person name="Sallet E."/>
            <person name="Schiex T."/>
            <person name="Thomas J."/>
            <person name="Vandecasteele C."/>
            <person name="Vares D."/>
            <person name="Vear F."/>
            <person name="Vautrin S."/>
            <person name="Crespi M."/>
            <person name="Mangin B."/>
            <person name="Burke J.M."/>
            <person name="Salse J."/>
            <person name="Munos S."/>
            <person name="Vincourt P."/>
            <person name="Rieseberg L.H."/>
            <person name="Langlade N.B."/>
        </authorList>
    </citation>
    <scope>NUCLEOTIDE SEQUENCE</scope>
    <source>
        <tissue evidence="3">Leaves</tissue>
    </source>
</reference>
<feature type="compositionally biased region" description="Basic and acidic residues" evidence="1">
    <location>
        <begin position="333"/>
        <end position="345"/>
    </location>
</feature>
<evidence type="ECO:0000313" key="3">
    <source>
        <dbReference type="EMBL" id="KAF5788104.1"/>
    </source>
</evidence>
<gene>
    <name evidence="3" type="ORF">HanXRQr2_Chr10g0460311</name>
</gene>